<dbReference type="EMBL" id="CP016896">
    <property type="protein sequence ID" value="APV34627.1"/>
    <property type="molecule type" value="Genomic_DNA"/>
</dbReference>
<name>A0A1P8EEJ5_9GAMM</name>
<dbReference type="STRING" id="487316.BEN76_00775"/>
<keyword evidence="2 4" id="KW-0808">Transferase</keyword>
<accession>A0A1P8EEJ5</accession>
<dbReference type="Pfam" id="PF02595">
    <property type="entry name" value="Gly_kinase"/>
    <property type="match status" value="1"/>
</dbReference>
<reference evidence="5 6" key="1">
    <citation type="submission" date="2016-08" db="EMBL/GenBank/DDBJ databases">
        <title>Complete genome sequence of Acinetobacter baylyi strain GFJ2.</title>
        <authorList>
            <person name="Tabata M."/>
            <person name="Kuboki S."/>
            <person name="Gibu N."/>
            <person name="Kinouchi Y."/>
            <person name="Vangnai A."/>
            <person name="Kasai D."/>
            <person name="Fukuda M."/>
        </authorList>
    </citation>
    <scope>NUCLEOTIDE SEQUENCE [LARGE SCALE GENOMIC DNA]</scope>
    <source>
        <strain evidence="5 6">GFJ2</strain>
    </source>
</reference>
<comment type="similarity">
    <text evidence="1 4">Belongs to the glycerate kinase type-1 family.</text>
</comment>
<gene>
    <name evidence="5" type="ORF">BEN76_00775</name>
</gene>
<dbReference type="Proteomes" id="UP000185674">
    <property type="component" value="Chromosome"/>
</dbReference>
<dbReference type="RefSeq" id="WP_076031958.1">
    <property type="nucleotide sequence ID" value="NZ_CP016896.1"/>
</dbReference>
<evidence type="ECO:0000256" key="3">
    <source>
        <dbReference type="ARBA" id="ARBA00022777"/>
    </source>
</evidence>
<evidence type="ECO:0000256" key="1">
    <source>
        <dbReference type="ARBA" id="ARBA00006284"/>
    </source>
</evidence>
<dbReference type="GO" id="GO:0008887">
    <property type="term" value="F:glycerate kinase activity"/>
    <property type="evidence" value="ECO:0007669"/>
    <property type="project" value="UniProtKB-UniRule"/>
</dbReference>
<keyword evidence="3 4" id="KW-0418">Kinase</keyword>
<dbReference type="GO" id="GO:0031388">
    <property type="term" value="P:organic acid phosphorylation"/>
    <property type="evidence" value="ECO:0007669"/>
    <property type="project" value="UniProtKB-UniRule"/>
</dbReference>
<dbReference type="SUPFAM" id="SSF110738">
    <property type="entry name" value="Glycerate kinase I"/>
    <property type="match status" value="1"/>
</dbReference>
<dbReference type="InterPro" id="IPR036129">
    <property type="entry name" value="Glycerate_kinase_sf"/>
</dbReference>
<evidence type="ECO:0000256" key="4">
    <source>
        <dbReference type="PIRNR" id="PIRNR006078"/>
    </source>
</evidence>
<dbReference type="InterPro" id="IPR018193">
    <property type="entry name" value="Glyc_kinase_flavodox-like_fold"/>
</dbReference>
<dbReference type="PANTHER" id="PTHR21599">
    <property type="entry name" value="GLYCERATE KINASE"/>
    <property type="match status" value="1"/>
</dbReference>
<dbReference type="PANTHER" id="PTHR21599:SF0">
    <property type="entry name" value="GLYCERATE KINASE"/>
    <property type="match status" value="1"/>
</dbReference>
<protein>
    <submittedName>
        <fullName evidence="5">Glycerate kinase</fullName>
    </submittedName>
</protein>
<evidence type="ECO:0000313" key="6">
    <source>
        <dbReference type="Proteomes" id="UP000185674"/>
    </source>
</evidence>
<dbReference type="InterPro" id="IPR004381">
    <property type="entry name" value="Glycerate_kinase"/>
</dbReference>
<proteinExistence type="inferred from homology"/>
<dbReference type="Gene3D" id="3.40.50.10350">
    <property type="entry name" value="Glycerate kinase, domain 1"/>
    <property type="match status" value="1"/>
</dbReference>
<dbReference type="InterPro" id="IPR018197">
    <property type="entry name" value="Glycerate_kinase_RE-like"/>
</dbReference>
<dbReference type="NCBIfam" id="TIGR00045">
    <property type="entry name" value="glycerate kinase"/>
    <property type="match status" value="1"/>
</dbReference>
<dbReference type="Gene3D" id="3.90.1510.10">
    <property type="entry name" value="Glycerate kinase, domain 2"/>
    <property type="match status" value="1"/>
</dbReference>
<dbReference type="PIRSF" id="PIRSF006078">
    <property type="entry name" value="GlxK"/>
    <property type="match status" value="1"/>
</dbReference>
<dbReference type="eggNOG" id="COG1929">
    <property type="taxonomic scope" value="Bacteria"/>
</dbReference>
<dbReference type="KEGG" id="asol:BEN76_00775"/>
<sequence length="387" mass="41241">MMKTKTFVLAPDSFKESMTAREACLAMQHGLQRIFPDAKYDLCPMADGGEGTVDTIIDAQQGQKVYITVSGPLHLYKVQTYFGLIDQGRTAVIEMAKANGIHLLTPDQRNPLLTSTYGTGELIRAALDHQVSKIIIGLGGSVTNDAGMGMASALGVRFLNQFDQEVELGGGQLNQIASIDITQLDPRLADVEIVIATDVNNPLIGPHGATYIFGPQKGATPDMLIQLEANLCHFADIIQQTLGISLHHVKGAGAAGGLAAGLMAFTTAKIQSGVETVIESIQLAQKIQAADYIFTGEGGIDIQTQFGKTPIGVARLAKTFNKPVFVCAGYIGQGIEMLYENGITAIFGILDGASNIEQACKNGAMNLTRTTENIGRLIKQLESTETK</sequence>
<organism evidence="5 6">
    <name type="scientific">Acinetobacter soli</name>
    <dbReference type="NCBI Taxonomy" id="487316"/>
    <lineage>
        <taxon>Bacteria</taxon>
        <taxon>Pseudomonadati</taxon>
        <taxon>Pseudomonadota</taxon>
        <taxon>Gammaproteobacteria</taxon>
        <taxon>Moraxellales</taxon>
        <taxon>Moraxellaceae</taxon>
        <taxon>Acinetobacter</taxon>
    </lineage>
</organism>
<evidence type="ECO:0000313" key="5">
    <source>
        <dbReference type="EMBL" id="APV34627.1"/>
    </source>
</evidence>
<dbReference type="AlphaFoldDB" id="A0A1P8EEJ5"/>
<evidence type="ECO:0000256" key="2">
    <source>
        <dbReference type="ARBA" id="ARBA00022679"/>
    </source>
</evidence>